<organism evidence="1 2">
    <name type="scientific">Candolleomyces eurysporus</name>
    <dbReference type="NCBI Taxonomy" id="2828524"/>
    <lineage>
        <taxon>Eukaryota</taxon>
        <taxon>Fungi</taxon>
        <taxon>Dikarya</taxon>
        <taxon>Basidiomycota</taxon>
        <taxon>Agaricomycotina</taxon>
        <taxon>Agaricomycetes</taxon>
        <taxon>Agaricomycetidae</taxon>
        <taxon>Agaricales</taxon>
        <taxon>Agaricineae</taxon>
        <taxon>Psathyrellaceae</taxon>
        <taxon>Candolleomyces</taxon>
    </lineage>
</organism>
<dbReference type="Pfam" id="PF26128">
    <property type="entry name" value="Gad2"/>
    <property type="match status" value="1"/>
</dbReference>
<dbReference type="PANTHER" id="PTHR43558:SF6">
    <property type="entry name" value="REDUCTASE, PUTATIVE (AFU_ORTHOLOGUE AFUA_3G10540)-RELATED"/>
    <property type="match status" value="1"/>
</dbReference>
<feature type="non-terminal residue" evidence="1">
    <location>
        <position position="1"/>
    </location>
</feature>
<name>A0A9W8JN99_9AGAR</name>
<dbReference type="AlphaFoldDB" id="A0A9W8JN99"/>
<dbReference type="PANTHER" id="PTHR43558">
    <property type="entry name" value="REDUCTASE, PUTATIVE (AFU_ORTHOLOGUE AFUA_3G10540)-RELATED"/>
    <property type="match status" value="1"/>
</dbReference>
<protein>
    <submittedName>
        <fullName evidence="1">Uncharacterized protein</fullName>
    </submittedName>
</protein>
<keyword evidence="2" id="KW-1185">Reference proteome</keyword>
<gene>
    <name evidence="1" type="ORF">H1R20_g3101</name>
</gene>
<sequence>MYMPDLQEVADTFVNNVQNLPPGPGVSLDGPLAAALQAEGKLRSLFVHNRVNPVLSDPYIGLVNIFNAPADIRVTRARIIRDENDLKSKYVLPVGRGLRRSEGSPAMVDNFEEFMTNWNTFTNGSLARMKWDNVIVAGGAVQACLAPGLVLDPLPWYYFPQHRGADVDVFLYGMTAKQAEEKMKSIYKAICAAVPHPVTCVRTKHAVTIHSQFPYRPVQIVLRLYKSPSEVLTGFDVDACCFAFDGRAVWGNPRGIIAHMRQCNTVDVTRRSPSYEVRLAKYSERNFEILVPDLHRRKIDPEIFSRPVFKLEGLARLLVFESLHFHVPYGDGWTADRIQSELVKKDLLMNLMKPLDVVEGSGSGAEVPDSRSAVKLGPSAAQPEELFPYILYDLLRDQAHKSFLPYFWPNLFEGAPSNPANPDAEVTVVDIDVLPAAGKASLIVETRSLEDLLAQGFRIIENNSLPRLFQTQGGQTIGAVIPCPTKIYDAGLNDIFIDAMYKNKGLLGPEPVALQDTGEATSNSSSELLSILSRSAAIQTIALWQNGAYLTFRLSTFCVTSIP</sequence>
<comment type="caution">
    <text evidence="1">The sequence shown here is derived from an EMBL/GenBank/DDBJ whole genome shotgun (WGS) entry which is preliminary data.</text>
</comment>
<dbReference type="EMBL" id="JANBPK010000729">
    <property type="protein sequence ID" value="KAJ2933993.1"/>
    <property type="molecule type" value="Genomic_DNA"/>
</dbReference>
<dbReference type="InterPro" id="IPR053354">
    <property type="entry name" value="MGDG_epimerase"/>
</dbReference>
<reference evidence="1" key="1">
    <citation type="submission" date="2022-06" db="EMBL/GenBank/DDBJ databases">
        <title>Genome Sequence of Candolleomyces eurysporus.</title>
        <authorList>
            <person name="Buettner E."/>
        </authorList>
    </citation>
    <scope>NUCLEOTIDE SEQUENCE</scope>
    <source>
        <strain evidence="1">VTCC 930004</strain>
    </source>
</reference>
<proteinExistence type="predicted"/>
<evidence type="ECO:0000313" key="2">
    <source>
        <dbReference type="Proteomes" id="UP001140091"/>
    </source>
</evidence>
<dbReference type="OrthoDB" id="539213at2759"/>
<dbReference type="Proteomes" id="UP001140091">
    <property type="component" value="Unassembled WGS sequence"/>
</dbReference>
<evidence type="ECO:0000313" key="1">
    <source>
        <dbReference type="EMBL" id="KAJ2933993.1"/>
    </source>
</evidence>
<accession>A0A9W8JN99</accession>